<dbReference type="InterPro" id="IPR002181">
    <property type="entry name" value="Fibrinogen_a/b/g_C_dom"/>
</dbReference>
<accession>A0AAV6GVG2</accession>
<dbReference type="SMART" id="SM00186">
    <property type="entry name" value="FBG"/>
    <property type="match status" value="1"/>
</dbReference>
<protein>
    <recommendedName>
        <fullName evidence="3">Fibrinogen C-terminal domain-containing protein</fullName>
    </recommendedName>
</protein>
<keyword evidence="1" id="KW-1015">Disulfide bond</keyword>
<dbReference type="InterPro" id="IPR014716">
    <property type="entry name" value="Fibrinogen_a/b/g_C_1"/>
</dbReference>
<evidence type="ECO:0000256" key="1">
    <source>
        <dbReference type="ARBA" id="ARBA00023157"/>
    </source>
</evidence>
<dbReference type="PANTHER" id="PTHR19143:SF225">
    <property type="entry name" value="MICROFIBRIL-ASSOCIATED GLYCOPROTEIN 4"/>
    <property type="match status" value="1"/>
</dbReference>
<dbReference type="InterPro" id="IPR050373">
    <property type="entry name" value="Fibrinogen_C-term_domain"/>
</dbReference>
<dbReference type="Pfam" id="PF00147">
    <property type="entry name" value="Fibrinogen_C"/>
    <property type="match status" value="1"/>
</dbReference>
<dbReference type="FunFam" id="3.90.215.10:FF:000001">
    <property type="entry name" value="Tenascin isoform 1"/>
    <property type="match status" value="1"/>
</dbReference>
<dbReference type="InterPro" id="IPR036056">
    <property type="entry name" value="Fibrinogen-like_C"/>
</dbReference>
<dbReference type="EMBL" id="JADWDJ010000007">
    <property type="protein sequence ID" value="KAG5278454.1"/>
    <property type="molecule type" value="Genomic_DNA"/>
</dbReference>
<dbReference type="GO" id="GO:0048251">
    <property type="term" value="P:elastic fiber assembly"/>
    <property type="evidence" value="ECO:0007669"/>
    <property type="project" value="TreeGrafter"/>
</dbReference>
<dbReference type="SUPFAM" id="SSF56496">
    <property type="entry name" value="Fibrinogen C-terminal domain-like"/>
    <property type="match status" value="1"/>
</dbReference>
<comment type="caution">
    <text evidence="4">The sequence shown here is derived from an EMBL/GenBank/DDBJ whole genome shotgun (WGS) entry which is preliminary data.</text>
</comment>
<dbReference type="GO" id="GO:0005615">
    <property type="term" value="C:extracellular space"/>
    <property type="evidence" value="ECO:0007669"/>
    <property type="project" value="TreeGrafter"/>
</dbReference>
<dbReference type="PROSITE" id="PS51406">
    <property type="entry name" value="FIBRINOGEN_C_2"/>
    <property type="match status" value="1"/>
</dbReference>
<keyword evidence="5" id="KW-1185">Reference proteome</keyword>
<evidence type="ECO:0000313" key="5">
    <source>
        <dbReference type="Proteomes" id="UP000823561"/>
    </source>
</evidence>
<dbReference type="CDD" id="cd00087">
    <property type="entry name" value="FReD"/>
    <property type="match status" value="1"/>
</dbReference>
<gene>
    <name evidence="4" type="ORF">AALO_G00099150</name>
</gene>
<reference evidence="4" key="1">
    <citation type="submission" date="2020-10" db="EMBL/GenBank/DDBJ databases">
        <title>Chromosome-scale genome assembly of the Allis shad, Alosa alosa.</title>
        <authorList>
            <person name="Margot Z."/>
            <person name="Christophe K."/>
            <person name="Cabau C."/>
            <person name="Louis A."/>
            <person name="Berthelot C."/>
            <person name="Parey E."/>
            <person name="Roest Crollius H."/>
            <person name="Montfort J."/>
            <person name="Robinson-Rechavi M."/>
            <person name="Bucao C."/>
            <person name="Bouchez O."/>
            <person name="Gislard M."/>
            <person name="Lluch J."/>
            <person name="Milhes M."/>
            <person name="Lampietro C."/>
            <person name="Lopez Roques C."/>
            <person name="Donnadieu C."/>
            <person name="Braasch I."/>
            <person name="Desvignes T."/>
            <person name="Postlethwait J."/>
            <person name="Bobe J."/>
            <person name="Guiguen Y."/>
        </authorList>
    </citation>
    <scope>NUCLEOTIDE SEQUENCE</scope>
    <source>
        <strain evidence="4">M-15738</strain>
        <tissue evidence="4">Blood</tissue>
    </source>
</reference>
<evidence type="ECO:0000256" key="2">
    <source>
        <dbReference type="SAM" id="SignalP"/>
    </source>
</evidence>
<name>A0AAV6GVG2_9TELE</name>
<dbReference type="Proteomes" id="UP000823561">
    <property type="component" value="Chromosome 7"/>
</dbReference>
<feature type="domain" description="Fibrinogen C-terminal" evidence="3">
    <location>
        <begin position="30"/>
        <end position="256"/>
    </location>
</feature>
<proteinExistence type="predicted"/>
<evidence type="ECO:0000259" key="3">
    <source>
        <dbReference type="PROSITE" id="PS51406"/>
    </source>
</evidence>
<feature type="signal peptide" evidence="2">
    <location>
        <begin position="1"/>
        <end position="27"/>
    </location>
</feature>
<dbReference type="Gene3D" id="3.90.215.10">
    <property type="entry name" value="Gamma Fibrinogen, chain A, domain 1"/>
    <property type="match status" value="1"/>
</dbReference>
<feature type="chain" id="PRO_5043798155" description="Fibrinogen C-terminal domain-containing protein" evidence="2">
    <location>
        <begin position="28"/>
        <end position="260"/>
    </location>
</feature>
<evidence type="ECO:0000313" key="4">
    <source>
        <dbReference type="EMBL" id="KAG5278454.1"/>
    </source>
</evidence>
<organism evidence="4 5">
    <name type="scientific">Alosa alosa</name>
    <name type="common">allis shad</name>
    <dbReference type="NCBI Taxonomy" id="278164"/>
    <lineage>
        <taxon>Eukaryota</taxon>
        <taxon>Metazoa</taxon>
        <taxon>Chordata</taxon>
        <taxon>Craniata</taxon>
        <taxon>Vertebrata</taxon>
        <taxon>Euteleostomi</taxon>
        <taxon>Actinopterygii</taxon>
        <taxon>Neopterygii</taxon>
        <taxon>Teleostei</taxon>
        <taxon>Clupei</taxon>
        <taxon>Clupeiformes</taxon>
        <taxon>Clupeoidei</taxon>
        <taxon>Clupeidae</taxon>
        <taxon>Alosa</taxon>
    </lineage>
</organism>
<dbReference type="AlphaFoldDB" id="A0AAV6GVG2"/>
<sequence length="260" mass="29795">MFFSDQKLTSNMLCCLLALLLPLVVNSHPVGRSLLPLDCEDIFQNGSVHNGVYTIYPTTEDKPVEVYCDMGCTEDENHKEGQWTVIQRRMDGTVNFYQPWDHYKEGFGNKNGEYWLGLETIFSLTWRGKYELQVDMEDWEGGSVYARYLSFSIDSEDDGYKLHLGGYINGGAGDALNYVNGRKFSTYDKDQDSSYSNCADLYDGGFWFYSCPYYANPNGLYKGRGDVEYGTGINWHHWKGSYYSLKSIMMKIKRVSLSEA</sequence>
<keyword evidence="2" id="KW-0732">Signal</keyword>
<dbReference type="PANTHER" id="PTHR19143">
    <property type="entry name" value="FIBRINOGEN/TENASCIN/ANGIOPOEITIN"/>
    <property type="match status" value="1"/>
</dbReference>